<keyword evidence="1" id="KW-0472">Membrane</keyword>
<feature type="transmembrane region" description="Helical" evidence="1">
    <location>
        <begin position="133"/>
        <end position="154"/>
    </location>
</feature>
<name>A0A9W5YGA0_9FIRM</name>
<sequence length="158" mass="18198">MGWCPKCKREYEDNVKVCKECNVKLVDHLEKEKFAEQKVERLINVASMYEANIIISLLKSYDIPALYKSKGSGEYLQVATGINYQGVDIYVPVESMEKAKEIIEQENKDNIDDNMLHETQQEKNEYNKRSNKIGLIILIIILLFVGIPIVIGLFQDII</sequence>
<protein>
    <recommendedName>
        <fullName evidence="4">DUF2007 domain-containing protein</fullName>
    </recommendedName>
</protein>
<dbReference type="EMBL" id="BRLB01000023">
    <property type="protein sequence ID" value="GKX31955.1"/>
    <property type="molecule type" value="Genomic_DNA"/>
</dbReference>
<gene>
    <name evidence="2" type="ORF">SH1V18_44350</name>
</gene>
<keyword evidence="1" id="KW-0812">Transmembrane</keyword>
<reference evidence="2" key="1">
    <citation type="submission" date="2022-06" db="EMBL/GenBank/DDBJ databases">
        <title>Vallitalea longa sp. nov., an anaerobic bacterium isolated from marine sediment.</title>
        <authorList>
            <person name="Hirano S."/>
            <person name="Terahara T."/>
            <person name="Mori K."/>
            <person name="Hamada M."/>
            <person name="Matsumoto R."/>
            <person name="Kobayashi T."/>
        </authorList>
    </citation>
    <scope>NUCLEOTIDE SEQUENCE</scope>
    <source>
        <strain evidence="2">SH18-1</strain>
    </source>
</reference>
<dbReference type="SUPFAM" id="SSF54913">
    <property type="entry name" value="GlnB-like"/>
    <property type="match status" value="1"/>
</dbReference>
<evidence type="ECO:0000256" key="1">
    <source>
        <dbReference type="SAM" id="Phobius"/>
    </source>
</evidence>
<comment type="caution">
    <text evidence="2">The sequence shown here is derived from an EMBL/GenBank/DDBJ whole genome shotgun (WGS) entry which is preliminary data.</text>
</comment>
<proteinExistence type="predicted"/>
<dbReference type="Proteomes" id="UP001144256">
    <property type="component" value="Unassembled WGS sequence"/>
</dbReference>
<organism evidence="2 3">
    <name type="scientific">Vallitalea longa</name>
    <dbReference type="NCBI Taxonomy" id="2936439"/>
    <lineage>
        <taxon>Bacteria</taxon>
        <taxon>Bacillati</taxon>
        <taxon>Bacillota</taxon>
        <taxon>Clostridia</taxon>
        <taxon>Lachnospirales</taxon>
        <taxon>Vallitaleaceae</taxon>
        <taxon>Vallitalea</taxon>
    </lineage>
</organism>
<dbReference type="AlphaFoldDB" id="A0A9W5YGA0"/>
<accession>A0A9W5YGA0</accession>
<evidence type="ECO:0000313" key="2">
    <source>
        <dbReference type="EMBL" id="GKX31955.1"/>
    </source>
</evidence>
<dbReference type="InterPro" id="IPR011322">
    <property type="entry name" value="N-reg_PII-like_a/b"/>
</dbReference>
<keyword evidence="1" id="KW-1133">Transmembrane helix</keyword>
<evidence type="ECO:0000313" key="3">
    <source>
        <dbReference type="Proteomes" id="UP001144256"/>
    </source>
</evidence>
<evidence type="ECO:0008006" key="4">
    <source>
        <dbReference type="Google" id="ProtNLM"/>
    </source>
</evidence>
<keyword evidence="3" id="KW-1185">Reference proteome</keyword>
<dbReference type="RefSeq" id="WP_281819308.1">
    <property type="nucleotide sequence ID" value="NZ_BRLB01000023.1"/>
</dbReference>